<dbReference type="InterPro" id="IPR050428">
    <property type="entry name" value="TCS_sensor_his_kinase"/>
</dbReference>
<dbReference type="InterPro" id="IPR005467">
    <property type="entry name" value="His_kinase_dom"/>
</dbReference>
<evidence type="ECO:0000256" key="3">
    <source>
        <dbReference type="ARBA" id="ARBA00012438"/>
    </source>
</evidence>
<evidence type="ECO:0000259" key="10">
    <source>
        <dbReference type="PROSITE" id="PS50109"/>
    </source>
</evidence>
<dbReference type="Gene3D" id="3.30.565.10">
    <property type="entry name" value="Histidine kinase-like ATPase, C-terminal domain"/>
    <property type="match status" value="1"/>
</dbReference>
<dbReference type="PATRIC" id="fig|913242.3.peg.1514"/>
<keyword evidence="6" id="KW-0812">Transmembrane</keyword>
<evidence type="ECO:0000313" key="12">
    <source>
        <dbReference type="Proteomes" id="UP000003221"/>
    </source>
</evidence>
<dbReference type="SMART" id="SM00387">
    <property type="entry name" value="HATPase_c"/>
    <property type="match status" value="1"/>
</dbReference>
<dbReference type="InterPro" id="IPR036520">
    <property type="entry name" value="UPF0759_sf"/>
</dbReference>
<dbReference type="GO" id="GO:0004673">
    <property type="term" value="F:protein histidine kinase activity"/>
    <property type="evidence" value="ECO:0007669"/>
    <property type="project" value="UniProtKB-EC"/>
</dbReference>
<comment type="subcellular location">
    <subcellularLocation>
        <location evidence="2">Membrane</location>
        <topology evidence="2">Multi-pass membrane protein</topology>
    </subcellularLocation>
</comment>
<dbReference type="Proteomes" id="UP000003221">
    <property type="component" value="Unassembled WGS sequence"/>
</dbReference>
<dbReference type="SUPFAM" id="SSF55874">
    <property type="entry name" value="ATPase domain of HSP90 chaperone/DNA topoisomerase II/histidine kinase"/>
    <property type="match status" value="1"/>
</dbReference>
<dbReference type="Pfam" id="PF01904">
    <property type="entry name" value="DUF72"/>
    <property type="match status" value="1"/>
</dbReference>
<dbReference type="PANTHER" id="PTHR45436:SF1">
    <property type="entry name" value="SENSOR PROTEIN QSEC"/>
    <property type="match status" value="1"/>
</dbReference>
<accession>G5Q1H4</accession>
<evidence type="ECO:0000256" key="1">
    <source>
        <dbReference type="ARBA" id="ARBA00000085"/>
    </source>
</evidence>
<feature type="domain" description="Histidine kinase" evidence="10">
    <location>
        <begin position="91"/>
        <end position="222"/>
    </location>
</feature>
<evidence type="ECO:0000256" key="2">
    <source>
        <dbReference type="ARBA" id="ARBA00004141"/>
    </source>
</evidence>
<evidence type="ECO:0000256" key="7">
    <source>
        <dbReference type="ARBA" id="ARBA00022777"/>
    </source>
</evidence>
<dbReference type="Pfam" id="PF02518">
    <property type="entry name" value="HATPase_c"/>
    <property type="match status" value="1"/>
</dbReference>
<dbReference type="PRINTS" id="PR00344">
    <property type="entry name" value="BCTRLSENSOR"/>
</dbReference>
<evidence type="ECO:0000256" key="6">
    <source>
        <dbReference type="ARBA" id="ARBA00022692"/>
    </source>
</evidence>
<evidence type="ECO:0000256" key="9">
    <source>
        <dbReference type="ARBA" id="ARBA00023136"/>
    </source>
</evidence>
<comment type="caution">
    <text evidence="11">The sequence shown here is derived from an EMBL/GenBank/DDBJ whole genome shotgun (WGS) entry which is preliminary data.</text>
</comment>
<dbReference type="InterPro" id="IPR004358">
    <property type="entry name" value="Sig_transdc_His_kin-like_C"/>
</dbReference>
<dbReference type="GO" id="GO:0005886">
    <property type="term" value="C:plasma membrane"/>
    <property type="evidence" value="ECO:0007669"/>
    <property type="project" value="TreeGrafter"/>
</dbReference>
<keyword evidence="9" id="KW-0472">Membrane</keyword>
<dbReference type="InterPro" id="IPR003594">
    <property type="entry name" value="HATPase_dom"/>
</dbReference>
<organism evidence="11 12">
    <name type="scientific">Salmonella enterica subsp. enterica serovar Montevideo str. S5-403</name>
    <dbReference type="NCBI Taxonomy" id="913242"/>
    <lineage>
        <taxon>Bacteria</taxon>
        <taxon>Pseudomonadati</taxon>
        <taxon>Pseudomonadota</taxon>
        <taxon>Gammaproteobacteria</taxon>
        <taxon>Enterobacterales</taxon>
        <taxon>Enterobacteriaceae</taxon>
        <taxon>Salmonella</taxon>
    </lineage>
</organism>
<protein>
    <recommendedName>
        <fullName evidence="3">histidine kinase</fullName>
        <ecNumber evidence="3">2.7.13.3</ecNumber>
    </recommendedName>
</protein>
<dbReference type="Gene3D" id="3.20.20.410">
    <property type="entry name" value="Protein of unknown function UPF0759"/>
    <property type="match status" value="1"/>
</dbReference>
<dbReference type="InterPro" id="IPR002763">
    <property type="entry name" value="DUF72"/>
</dbReference>
<dbReference type="CDD" id="cd00075">
    <property type="entry name" value="HATPase"/>
    <property type="match status" value="1"/>
</dbReference>
<dbReference type="PROSITE" id="PS50109">
    <property type="entry name" value="HIS_KIN"/>
    <property type="match status" value="1"/>
</dbReference>
<evidence type="ECO:0000256" key="4">
    <source>
        <dbReference type="ARBA" id="ARBA00022553"/>
    </source>
</evidence>
<dbReference type="EMBL" id="AFCS01000418">
    <property type="protein sequence ID" value="EHC80390.1"/>
    <property type="molecule type" value="Genomic_DNA"/>
</dbReference>
<dbReference type="PANTHER" id="PTHR45436">
    <property type="entry name" value="SENSOR HISTIDINE KINASE YKOH"/>
    <property type="match status" value="1"/>
</dbReference>
<evidence type="ECO:0000256" key="5">
    <source>
        <dbReference type="ARBA" id="ARBA00022679"/>
    </source>
</evidence>
<dbReference type="EC" id="2.7.13.3" evidence="3"/>
<dbReference type="AlphaFoldDB" id="G5Q1H4"/>
<keyword evidence="7" id="KW-0418">Kinase</keyword>
<evidence type="ECO:0000313" key="11">
    <source>
        <dbReference type="EMBL" id="EHC80390.1"/>
    </source>
</evidence>
<name>G5Q1H4_SALMO</name>
<dbReference type="InterPro" id="IPR036890">
    <property type="entry name" value="HATPase_C_sf"/>
</dbReference>
<dbReference type="GO" id="GO:0000160">
    <property type="term" value="P:phosphorelay signal transduction system"/>
    <property type="evidence" value="ECO:0007669"/>
    <property type="project" value="TreeGrafter"/>
</dbReference>
<keyword evidence="5" id="KW-0808">Transferase</keyword>
<dbReference type="SUPFAM" id="SSF117396">
    <property type="entry name" value="TM1631-like"/>
    <property type="match status" value="1"/>
</dbReference>
<gene>
    <name evidence="11" type="ORF">LTSEMON_1699</name>
</gene>
<keyword evidence="8" id="KW-1133">Transmembrane helix</keyword>
<keyword evidence="4" id="KW-0597">Phosphoprotein</keyword>
<comment type="catalytic activity">
    <reaction evidence="1">
        <text>ATP + protein L-histidine = ADP + protein N-phospho-L-histidine.</text>
        <dbReference type="EC" id="2.7.13.3"/>
    </reaction>
</comment>
<proteinExistence type="predicted"/>
<reference evidence="11 12" key="1">
    <citation type="journal article" date="2011" name="BMC Genomics">
        <title>Genome sequencing reveals diversification of virulence factor content and possible host adaptation in distinct subpopulations of Salmonella enterica.</title>
        <authorList>
            <person name="den Bakker H.C."/>
            <person name="Moreno Switt A.I."/>
            <person name="Govoni G."/>
            <person name="Cummings C.A."/>
            <person name="Ranieri M.L."/>
            <person name="Degoricija L."/>
            <person name="Hoelzer K."/>
            <person name="Rodriguez-Rivera L.D."/>
            <person name="Brown S."/>
            <person name="Bolchacova E."/>
            <person name="Furtado M.R."/>
            <person name="Wiedmann M."/>
        </authorList>
    </citation>
    <scope>NUCLEOTIDE SEQUENCE [LARGE SCALE GENOMIC DNA]</scope>
    <source>
        <strain evidence="11 12">S5-403</strain>
    </source>
</reference>
<evidence type="ECO:0000256" key="8">
    <source>
        <dbReference type="ARBA" id="ARBA00022989"/>
    </source>
</evidence>
<sequence>MIYIGLPQWSHPKWARLGITSLEEYARHFNCVEGNTTLYALPKAEIVDRWYAQTTDDFRFCFKFPATISHQAALRHCDDLVQAFFTRLAQARSKHIDLGYEGEQEAMWIEGDEVLLSELCGNLLDNALKYTPEQGIVTARLERDSDAVTLVVEDSGPGIDDEHIHLALQPFHRLDNVGNVAGAGIGLALVNDIARLHRTHPHFSRSEALGGLYVRIRFLSLVPQ</sequence>